<dbReference type="OrthoDB" id="2560628at2759"/>
<dbReference type="AlphaFoldDB" id="A0A367Y179"/>
<gene>
    <name evidence="3" type="ORF">Cantr_07644</name>
</gene>
<keyword evidence="2" id="KW-0812">Transmembrane</keyword>
<feature type="transmembrane region" description="Helical" evidence="2">
    <location>
        <begin position="249"/>
        <end position="274"/>
    </location>
</feature>
<evidence type="ECO:0000313" key="4">
    <source>
        <dbReference type="Proteomes" id="UP000253472"/>
    </source>
</evidence>
<feature type="compositionally biased region" description="Basic and acidic residues" evidence="1">
    <location>
        <begin position="291"/>
        <end position="302"/>
    </location>
</feature>
<evidence type="ECO:0000313" key="3">
    <source>
        <dbReference type="EMBL" id="RCK59623.1"/>
    </source>
</evidence>
<feature type="transmembrane region" description="Helical" evidence="2">
    <location>
        <begin position="43"/>
        <end position="64"/>
    </location>
</feature>
<reference evidence="3 4" key="1">
    <citation type="submission" date="2018-06" db="EMBL/GenBank/DDBJ databases">
        <title>Whole genome sequencing of Candida tropicalis (genome annotated by CSBL at Korea University).</title>
        <authorList>
            <person name="Ahn J."/>
        </authorList>
    </citation>
    <scope>NUCLEOTIDE SEQUENCE [LARGE SCALE GENOMIC DNA]</scope>
    <source>
        <strain evidence="3 4">ATCC 20962</strain>
    </source>
</reference>
<keyword evidence="2" id="KW-1133">Transmembrane helix</keyword>
<evidence type="ECO:0000256" key="1">
    <source>
        <dbReference type="SAM" id="MobiDB-lite"/>
    </source>
</evidence>
<feature type="region of interest" description="Disordered" evidence="1">
    <location>
        <begin position="280"/>
        <end position="302"/>
    </location>
</feature>
<dbReference type="Proteomes" id="UP000253472">
    <property type="component" value="Unassembled WGS sequence"/>
</dbReference>
<sequence>MAFLFEGSGIAASIFLALFVIYTAFTIRVVYEKGFKSIYTSLSLFGIFRVAGQLCGVAFASLGYEHYQWLIAYLVFSAEGYFVLILTSFHLIAQAQIAATGTSWIRPTHAQRKDKQRNARNWCQKVDARFPPSTVFHMLLIPANAFIIAGGSILAGQTPGEANPTKVSTSKGLRTSGQVIFLVQTFMAIALAVYVYVVEGLRHCNIYSIFLVAPFILVRGIFGIMSIYVHDMNYYDVSNYTAEGFHTKFVIYEYVLATTMEFVTGCIYISNYYFESRASKKVDSDGDGDDEKVSDSEEQQKV</sequence>
<proteinExistence type="predicted"/>
<dbReference type="PANTHER" id="PTHR42109">
    <property type="entry name" value="UNPLACED GENOMIC SCAFFOLD UM_SCAF_CONTIG_1.265, WHOLE GENOME SHOTGUN SEQUENCE"/>
    <property type="match status" value="1"/>
</dbReference>
<accession>A0A367Y179</accession>
<keyword evidence="2" id="KW-0472">Membrane</keyword>
<feature type="transmembrane region" description="Helical" evidence="2">
    <location>
        <begin position="70"/>
        <end position="93"/>
    </location>
</feature>
<name>A0A367Y179_9ASCO</name>
<organism evidence="3 4">
    <name type="scientific">Candida viswanathii</name>
    <dbReference type="NCBI Taxonomy" id="5486"/>
    <lineage>
        <taxon>Eukaryota</taxon>
        <taxon>Fungi</taxon>
        <taxon>Dikarya</taxon>
        <taxon>Ascomycota</taxon>
        <taxon>Saccharomycotina</taxon>
        <taxon>Pichiomycetes</taxon>
        <taxon>Debaryomycetaceae</taxon>
        <taxon>Candida/Lodderomyces clade</taxon>
        <taxon>Candida</taxon>
    </lineage>
</organism>
<evidence type="ECO:0000256" key="2">
    <source>
        <dbReference type="SAM" id="Phobius"/>
    </source>
</evidence>
<comment type="caution">
    <text evidence="3">The sequence shown here is derived from an EMBL/GenBank/DDBJ whole genome shotgun (WGS) entry which is preliminary data.</text>
</comment>
<feature type="transmembrane region" description="Helical" evidence="2">
    <location>
        <begin position="175"/>
        <end position="197"/>
    </location>
</feature>
<keyword evidence="4" id="KW-1185">Reference proteome</keyword>
<dbReference type="PANTHER" id="PTHR42109:SF2">
    <property type="entry name" value="INTEGRAL MEMBRANE PROTEIN"/>
    <property type="match status" value="1"/>
</dbReference>
<feature type="transmembrane region" description="Helical" evidence="2">
    <location>
        <begin position="12"/>
        <end position="31"/>
    </location>
</feature>
<dbReference type="EMBL" id="QLNQ01000027">
    <property type="protein sequence ID" value="RCK59623.1"/>
    <property type="molecule type" value="Genomic_DNA"/>
</dbReference>
<feature type="transmembrane region" description="Helical" evidence="2">
    <location>
        <begin position="209"/>
        <end position="229"/>
    </location>
</feature>
<protein>
    <submittedName>
        <fullName evidence="3">Uncharacterized protein</fullName>
    </submittedName>
</protein>
<feature type="transmembrane region" description="Helical" evidence="2">
    <location>
        <begin position="135"/>
        <end position="155"/>
    </location>
</feature>